<evidence type="ECO:0000313" key="6">
    <source>
        <dbReference type="Proteomes" id="UP000489190"/>
    </source>
</evidence>
<protein>
    <submittedName>
        <fullName evidence="4">Transcriptional regulator</fullName>
    </submittedName>
</protein>
<dbReference type="GO" id="GO:0006354">
    <property type="term" value="P:DNA-templated transcription elongation"/>
    <property type="evidence" value="ECO:0007669"/>
    <property type="project" value="InterPro"/>
</dbReference>
<dbReference type="Proteomes" id="UP000478064">
    <property type="component" value="Unassembled WGS sequence"/>
</dbReference>
<feature type="domain" description="NusG-like N-terminal" evidence="2">
    <location>
        <begin position="1"/>
        <end position="102"/>
    </location>
</feature>
<dbReference type="Gene3D" id="3.30.70.940">
    <property type="entry name" value="NusG, N-terminal domain"/>
    <property type="match status" value="1"/>
</dbReference>
<dbReference type="SUPFAM" id="SSF82679">
    <property type="entry name" value="N-utilization substance G protein NusG, N-terminal domain"/>
    <property type="match status" value="1"/>
</dbReference>
<reference evidence="5 6" key="1">
    <citation type="submission" date="2019-10" db="EMBL/GenBank/DDBJ databases">
        <title>Evaluation of single-gene subtyping targets for Pseudomonas.</title>
        <authorList>
            <person name="Reichler S.J."/>
            <person name="Orsi R.H."/>
            <person name="Wiedmann M."/>
            <person name="Martin N.H."/>
            <person name="Murphy S.I."/>
        </authorList>
    </citation>
    <scope>NUCLEOTIDE SEQUENCE [LARGE SCALE GENOMIC DNA]</scope>
    <source>
        <strain evidence="4 5">FSL R10-1637</strain>
        <strain evidence="3 6">FSL R10-3254</strain>
    </source>
</reference>
<dbReference type="EMBL" id="WIWI01000035">
    <property type="protein sequence ID" value="MQT90274.1"/>
    <property type="molecule type" value="Genomic_DNA"/>
</dbReference>
<comment type="caution">
    <text evidence="4">The sequence shown here is derived from an EMBL/GenBank/DDBJ whole genome shotgun (WGS) entry which is preliminary data.</text>
</comment>
<accession>A0A6L5HVQ6</accession>
<proteinExistence type="predicted"/>
<evidence type="ECO:0000256" key="1">
    <source>
        <dbReference type="ARBA" id="ARBA00023163"/>
    </source>
</evidence>
<dbReference type="RefSeq" id="WP_048402812.1">
    <property type="nucleotide sequence ID" value="NZ_WIWD01000028.1"/>
</dbReference>
<keyword evidence="1" id="KW-0804">Transcription</keyword>
<dbReference type="Pfam" id="PF02357">
    <property type="entry name" value="NusG"/>
    <property type="match status" value="1"/>
</dbReference>
<gene>
    <name evidence="4" type="ORF">GHO27_16670</name>
    <name evidence="3" type="ORF">GHO39_14195</name>
</gene>
<dbReference type="SMART" id="SM00738">
    <property type="entry name" value="NGN"/>
    <property type="match status" value="1"/>
</dbReference>
<dbReference type="AlphaFoldDB" id="A0A6L5HVQ6"/>
<dbReference type="CDD" id="cd09894">
    <property type="entry name" value="NGN_SP_AnfA1"/>
    <property type="match status" value="1"/>
</dbReference>
<evidence type="ECO:0000313" key="3">
    <source>
        <dbReference type="EMBL" id="MQT90274.1"/>
    </source>
</evidence>
<dbReference type="InterPro" id="IPR036735">
    <property type="entry name" value="NGN_dom_sf"/>
</dbReference>
<dbReference type="Proteomes" id="UP000489190">
    <property type="component" value="Unassembled WGS sequence"/>
</dbReference>
<evidence type="ECO:0000313" key="4">
    <source>
        <dbReference type="EMBL" id="MQU07323.1"/>
    </source>
</evidence>
<evidence type="ECO:0000259" key="2">
    <source>
        <dbReference type="SMART" id="SM00738"/>
    </source>
</evidence>
<name>A0A6L5HVQ6_9PSED</name>
<evidence type="ECO:0000313" key="5">
    <source>
        <dbReference type="Proteomes" id="UP000478064"/>
    </source>
</evidence>
<dbReference type="InterPro" id="IPR006645">
    <property type="entry name" value="NGN-like_dom"/>
</dbReference>
<dbReference type="EMBL" id="WIVU01000035">
    <property type="protein sequence ID" value="MQU07323.1"/>
    <property type="molecule type" value="Genomic_DNA"/>
</dbReference>
<organism evidence="4 5">
    <name type="scientific">Pseudomonas helleri</name>
    <dbReference type="NCBI Taxonomy" id="1608996"/>
    <lineage>
        <taxon>Bacteria</taxon>
        <taxon>Pseudomonadati</taxon>
        <taxon>Pseudomonadota</taxon>
        <taxon>Gammaproteobacteria</taxon>
        <taxon>Pseudomonadales</taxon>
        <taxon>Pseudomonadaceae</taxon>
        <taxon>Pseudomonas</taxon>
    </lineage>
</organism>
<sequence length="170" mass="19293">MRNWYVLIHNSSNHQSLTELIKRLDVEVYSPCRVTLRKRTDRPSSVRRELPLFPGYLLLNFDPYVTHTTEITALNGAHGFVRFGGDACVVQDSVVDALRDLILLRTDRTFNCVEHRNLPSELAKSLHLIIDMHSEVARKAAFFALLAQGDSLQRLTSRPGGRVYSAVHPL</sequence>